<protein>
    <submittedName>
        <fullName evidence="1">Uncharacterized protein</fullName>
    </submittedName>
</protein>
<evidence type="ECO:0000313" key="2">
    <source>
        <dbReference type="Proteomes" id="UP000004200"/>
    </source>
</evidence>
<name>G2DZC5_9GAMM</name>
<dbReference type="RefSeq" id="WP_007040102.1">
    <property type="nucleotide sequence ID" value="NZ_AFWT01000008.1"/>
</dbReference>
<sequence length="77" mass="8574">MTEIIDAQQLVARTLGLLSRAAIDGVCKRRLKELVRHLECVAGDQSLDPSIRGAAEGLSAEWKRIYDREFGEAPELH</sequence>
<dbReference type="EMBL" id="AFWT01000008">
    <property type="protein sequence ID" value="EGV32152.1"/>
    <property type="molecule type" value="Genomic_DNA"/>
</dbReference>
<keyword evidence="2" id="KW-1185">Reference proteome</keyword>
<gene>
    <name evidence="1" type="ORF">ThidrDRAFT_1388</name>
</gene>
<dbReference type="OrthoDB" id="9182507at2"/>
<reference evidence="1 2" key="1">
    <citation type="submission" date="2011-06" db="EMBL/GenBank/DDBJ databases">
        <title>The draft genome of Thiorhodococcus drewsii AZ1.</title>
        <authorList>
            <consortium name="US DOE Joint Genome Institute (JGI-PGF)"/>
            <person name="Lucas S."/>
            <person name="Han J."/>
            <person name="Lapidus A."/>
            <person name="Cheng J.-F."/>
            <person name="Goodwin L."/>
            <person name="Pitluck S."/>
            <person name="Peters L."/>
            <person name="Land M.L."/>
            <person name="Hauser L."/>
            <person name="Vogl K."/>
            <person name="Liu Z."/>
            <person name="Imhoff J."/>
            <person name="Thiel V."/>
            <person name="Frigaard N.-U."/>
            <person name="Bryant D.A."/>
            <person name="Woyke T.J."/>
        </authorList>
    </citation>
    <scope>NUCLEOTIDE SEQUENCE [LARGE SCALE GENOMIC DNA]</scope>
    <source>
        <strain evidence="1 2">AZ1</strain>
    </source>
</reference>
<proteinExistence type="predicted"/>
<dbReference type="AlphaFoldDB" id="G2DZC5"/>
<organism evidence="1 2">
    <name type="scientific">Thiorhodococcus drewsii AZ1</name>
    <dbReference type="NCBI Taxonomy" id="765913"/>
    <lineage>
        <taxon>Bacteria</taxon>
        <taxon>Pseudomonadati</taxon>
        <taxon>Pseudomonadota</taxon>
        <taxon>Gammaproteobacteria</taxon>
        <taxon>Chromatiales</taxon>
        <taxon>Chromatiaceae</taxon>
        <taxon>Thiorhodococcus</taxon>
    </lineage>
</organism>
<comment type="caution">
    <text evidence="1">The sequence shown here is derived from an EMBL/GenBank/DDBJ whole genome shotgun (WGS) entry which is preliminary data.</text>
</comment>
<dbReference type="Proteomes" id="UP000004200">
    <property type="component" value="Unassembled WGS sequence"/>
</dbReference>
<accession>G2DZC5</accession>
<evidence type="ECO:0000313" key="1">
    <source>
        <dbReference type="EMBL" id="EGV32152.1"/>
    </source>
</evidence>